<reference evidence="1 2" key="1">
    <citation type="journal article" date="2015" name="MBio">
        <title>Enzymatic Degradation of Phenazines Can Generate Energy and Protect Sensitive Organisms from Toxicity.</title>
        <authorList>
            <person name="Costa K.C."/>
            <person name="Bergkessel M."/>
            <person name="Saunders S."/>
            <person name="Korlach J."/>
            <person name="Newman D.K."/>
        </authorList>
    </citation>
    <scope>NUCLEOTIDE SEQUENCE [LARGE SCALE GENOMIC DNA]</scope>
    <source>
        <strain evidence="1 2">CT6</strain>
    </source>
</reference>
<protein>
    <submittedName>
        <fullName evidence="1">Uncharacterized protein</fullName>
    </submittedName>
</protein>
<dbReference type="PATRIC" id="fig|1766.6.peg.1539"/>
<dbReference type="GO" id="GO:0009306">
    <property type="term" value="P:protein secretion"/>
    <property type="evidence" value="ECO:0007669"/>
    <property type="project" value="InterPro"/>
</dbReference>
<dbReference type="AlphaFoldDB" id="A0A0N9XGN0"/>
<gene>
    <name evidence="1" type="ORF">XA26_15560</name>
</gene>
<name>A0A0N9XGN0_MYCFO</name>
<sequence length="101" mass="10233">MGDVTAARVDGAALSSVAAGYDAIAADLDSLVCDRLRGPVFDGATAGHAHVAAGDAVRTAVDELTDGLRRWSRASAEVAVVLRSSIERYGAADVHAAARVG</sequence>
<organism evidence="1 2">
    <name type="scientific">Mycolicibacterium fortuitum</name>
    <name type="common">Mycobacterium fortuitum</name>
    <dbReference type="NCBI Taxonomy" id="1766"/>
    <lineage>
        <taxon>Bacteria</taxon>
        <taxon>Bacillati</taxon>
        <taxon>Actinomycetota</taxon>
        <taxon>Actinomycetes</taxon>
        <taxon>Mycobacteriales</taxon>
        <taxon>Mycobacteriaceae</taxon>
        <taxon>Mycolicibacterium</taxon>
    </lineage>
</organism>
<dbReference type="STRING" id="1766.XA26_15560"/>
<dbReference type="RefSeq" id="WP_054601514.1">
    <property type="nucleotide sequence ID" value="NZ_CP011269.1"/>
</dbReference>
<dbReference type="EMBL" id="CP011269">
    <property type="protein sequence ID" value="ALI25403.1"/>
    <property type="molecule type" value="Genomic_DNA"/>
</dbReference>
<keyword evidence="2" id="KW-1185">Reference proteome</keyword>
<dbReference type="Proteomes" id="UP000057134">
    <property type="component" value="Chromosome"/>
</dbReference>
<proteinExistence type="predicted"/>
<evidence type="ECO:0000313" key="2">
    <source>
        <dbReference type="Proteomes" id="UP000057134"/>
    </source>
</evidence>
<evidence type="ECO:0000313" key="1">
    <source>
        <dbReference type="EMBL" id="ALI25403.1"/>
    </source>
</evidence>
<dbReference type="InterPro" id="IPR022536">
    <property type="entry name" value="EspC"/>
</dbReference>
<dbReference type="Pfam" id="PF10824">
    <property type="entry name" value="T7SS_ESX_EspC"/>
    <property type="match status" value="1"/>
</dbReference>
<dbReference type="KEGG" id="mft:XA26_15560"/>
<accession>A0A0N9XGN0</accession>